<dbReference type="Proteomes" id="UP000824881">
    <property type="component" value="Unassembled WGS sequence"/>
</dbReference>
<name>A0ACB7J276_PLECO</name>
<dbReference type="EMBL" id="WQMT02000004">
    <property type="protein sequence ID" value="KAG9224315.1"/>
    <property type="molecule type" value="Genomic_DNA"/>
</dbReference>
<evidence type="ECO:0000313" key="1">
    <source>
        <dbReference type="EMBL" id="KAG9224315.1"/>
    </source>
</evidence>
<accession>A0ACB7J276</accession>
<evidence type="ECO:0000313" key="2">
    <source>
        <dbReference type="Proteomes" id="UP000824881"/>
    </source>
</evidence>
<sequence>MILVENDQKDMDAGKPSQIVTGDAAGKVKAQKMVALIKNTLFWHSLTCIKLHLEPLAIASNVTQATHTRLDDVLIVLGLLFAQFEQLQDMADEDIKAAVQSSIERRWQKADQTVFMAAVFLNPRIKLAPFRTAGWNTCTGLFGILRSLYTRFFPGEQIPASLALDIRSYLDNRGDFTRLQAYVGGTSEEDNTMVNNAWDIWDSQVHDGDKNPLPRLAKHIFSICPNSASCKQLFSTYGNILTKLRTRLGNKMLTCLSELKISSPAPTPTPAESSIDPFWSTGVEPTLPTTPANDNEETETEAMQSAATSTIQDIAAGLHQLCEDEQDRTTVSFTDEPIEIRELFDFSNTYWEKMIQDKAGKGLDDELELYELLDLDAEGEAVDGESTLAY</sequence>
<gene>
    <name evidence="1" type="ORF">CCMSSC00406_0004814</name>
</gene>
<proteinExistence type="predicted"/>
<keyword evidence="2" id="KW-1185">Reference proteome</keyword>
<comment type="caution">
    <text evidence="1">The sequence shown here is derived from an EMBL/GenBank/DDBJ whole genome shotgun (WGS) entry which is preliminary data.</text>
</comment>
<protein>
    <submittedName>
        <fullName evidence="1">Uncharacterized protein</fullName>
    </submittedName>
</protein>
<reference evidence="1 2" key="1">
    <citation type="journal article" date="2021" name="Appl. Environ. Microbiol.">
        <title>Genetic linkage and physical mapping for an oyster mushroom Pleurotus cornucopiae and QTL analysis for the trait cap color.</title>
        <authorList>
            <person name="Zhang Y."/>
            <person name="Gao W."/>
            <person name="Sonnenberg A."/>
            <person name="Chen Q."/>
            <person name="Zhang J."/>
            <person name="Huang C."/>
        </authorList>
    </citation>
    <scope>NUCLEOTIDE SEQUENCE [LARGE SCALE GENOMIC DNA]</scope>
    <source>
        <strain evidence="1">CCMSSC00406</strain>
    </source>
</reference>
<organism evidence="1 2">
    <name type="scientific">Pleurotus cornucopiae</name>
    <name type="common">Cornucopia mushroom</name>
    <dbReference type="NCBI Taxonomy" id="5321"/>
    <lineage>
        <taxon>Eukaryota</taxon>
        <taxon>Fungi</taxon>
        <taxon>Dikarya</taxon>
        <taxon>Basidiomycota</taxon>
        <taxon>Agaricomycotina</taxon>
        <taxon>Agaricomycetes</taxon>
        <taxon>Agaricomycetidae</taxon>
        <taxon>Agaricales</taxon>
        <taxon>Pleurotineae</taxon>
        <taxon>Pleurotaceae</taxon>
        <taxon>Pleurotus</taxon>
    </lineage>
</organism>